<dbReference type="CDD" id="cd08895">
    <property type="entry name" value="SRPBCC_CalC_Aha1-like_2"/>
    <property type="match status" value="1"/>
</dbReference>
<keyword evidence="4" id="KW-1185">Reference proteome</keyword>
<gene>
    <name evidence="3" type="ORF">A8C56_14940</name>
</gene>
<organism evidence="3 4">
    <name type="scientific">Niabella ginsenosidivorans</name>
    <dbReference type="NCBI Taxonomy" id="1176587"/>
    <lineage>
        <taxon>Bacteria</taxon>
        <taxon>Pseudomonadati</taxon>
        <taxon>Bacteroidota</taxon>
        <taxon>Chitinophagia</taxon>
        <taxon>Chitinophagales</taxon>
        <taxon>Chitinophagaceae</taxon>
        <taxon>Niabella</taxon>
    </lineage>
</organism>
<dbReference type="Gene3D" id="3.30.530.20">
    <property type="match status" value="1"/>
</dbReference>
<dbReference type="SUPFAM" id="SSF55961">
    <property type="entry name" value="Bet v1-like"/>
    <property type="match status" value="1"/>
</dbReference>
<dbReference type="OrthoDB" id="9786557at2"/>
<evidence type="ECO:0000313" key="3">
    <source>
        <dbReference type="EMBL" id="ANH82096.1"/>
    </source>
</evidence>
<proteinExistence type="inferred from homology"/>
<reference evidence="3 4" key="1">
    <citation type="submission" date="2016-05" db="EMBL/GenBank/DDBJ databases">
        <title>Niabella ginsenosidivorans BS26 whole genome sequencing.</title>
        <authorList>
            <person name="Im W.T."/>
            <person name="Siddiqi M.Z."/>
        </authorList>
    </citation>
    <scope>NUCLEOTIDE SEQUENCE [LARGE SCALE GENOMIC DNA]</scope>
    <source>
        <strain evidence="3 4">BS26</strain>
    </source>
</reference>
<dbReference type="InterPro" id="IPR013538">
    <property type="entry name" value="ASHA1/2-like_C"/>
</dbReference>
<dbReference type="STRING" id="1176587.A8C56_14940"/>
<dbReference type="RefSeq" id="WP_067757642.1">
    <property type="nucleotide sequence ID" value="NZ_CP015772.1"/>
</dbReference>
<dbReference type="AlphaFoldDB" id="A0A1A9I399"/>
<accession>A0A1A9I399</accession>
<dbReference type="Proteomes" id="UP000077667">
    <property type="component" value="Chromosome"/>
</dbReference>
<comment type="similarity">
    <text evidence="1">Belongs to the AHA1 family.</text>
</comment>
<sequence length="158" mass="17408">MKNSTQNFKNIKAPAKQVYEAIMNPRALEQWMAPGNMRGKVHSFDGRAGGGYKMSLYYSSSGTTAPGKTSSNEDRFHARFIELVPGKKIVQAIRFESDNPAFEDEMTMSITLTEQETSTLVSILFENIPEGILPEDNETGTASSLDKLAAYIESRSSG</sequence>
<dbReference type="KEGG" id="nia:A8C56_14940"/>
<dbReference type="InterPro" id="IPR023393">
    <property type="entry name" value="START-like_dom_sf"/>
</dbReference>
<dbReference type="EMBL" id="CP015772">
    <property type="protein sequence ID" value="ANH82096.1"/>
    <property type="molecule type" value="Genomic_DNA"/>
</dbReference>
<name>A0A1A9I399_9BACT</name>
<evidence type="ECO:0000313" key="4">
    <source>
        <dbReference type="Proteomes" id="UP000077667"/>
    </source>
</evidence>
<feature type="domain" description="Activator of Hsp90 ATPase homologue 1/2-like C-terminal" evidence="2">
    <location>
        <begin position="12"/>
        <end position="153"/>
    </location>
</feature>
<evidence type="ECO:0000259" key="2">
    <source>
        <dbReference type="Pfam" id="PF08327"/>
    </source>
</evidence>
<dbReference type="Pfam" id="PF08327">
    <property type="entry name" value="AHSA1"/>
    <property type="match status" value="1"/>
</dbReference>
<protein>
    <submittedName>
        <fullName evidence="3">ATPase</fullName>
    </submittedName>
</protein>
<evidence type="ECO:0000256" key="1">
    <source>
        <dbReference type="ARBA" id="ARBA00006817"/>
    </source>
</evidence>